<evidence type="ECO:0000256" key="1">
    <source>
        <dbReference type="PROSITE-ProRule" id="PRU00023"/>
    </source>
</evidence>
<dbReference type="CDD" id="cd00180">
    <property type="entry name" value="PKc"/>
    <property type="match status" value="1"/>
</dbReference>
<dbReference type="SUPFAM" id="SSF56112">
    <property type="entry name" value="Protein kinase-like (PK-like)"/>
    <property type="match status" value="1"/>
</dbReference>
<protein>
    <recommendedName>
        <fullName evidence="2">Protein kinase domain-containing protein</fullName>
    </recommendedName>
</protein>
<evidence type="ECO:0000259" key="2">
    <source>
        <dbReference type="PROSITE" id="PS50011"/>
    </source>
</evidence>
<keyword evidence="1" id="KW-0040">ANK repeat</keyword>
<dbReference type="Pfam" id="PF00023">
    <property type="entry name" value="Ank"/>
    <property type="match status" value="1"/>
</dbReference>
<name>A0A319EQE6_9EURO</name>
<dbReference type="InterPro" id="IPR002110">
    <property type="entry name" value="Ankyrin_rpt"/>
</dbReference>
<dbReference type="PROSITE" id="PS50088">
    <property type="entry name" value="ANK_REPEAT"/>
    <property type="match status" value="2"/>
</dbReference>
<dbReference type="STRING" id="1448320.A0A319EQE6"/>
<dbReference type="PROSITE" id="PS50011">
    <property type="entry name" value="PROTEIN_KINASE_DOM"/>
    <property type="match status" value="1"/>
</dbReference>
<dbReference type="SUPFAM" id="SSF48403">
    <property type="entry name" value="Ankyrin repeat"/>
    <property type="match status" value="1"/>
</dbReference>
<dbReference type="Pfam" id="PF12796">
    <property type="entry name" value="Ank_2"/>
    <property type="match status" value="1"/>
</dbReference>
<dbReference type="SMART" id="SM00220">
    <property type="entry name" value="S_TKc"/>
    <property type="match status" value="1"/>
</dbReference>
<dbReference type="InterPro" id="IPR008271">
    <property type="entry name" value="Ser/Thr_kinase_AS"/>
</dbReference>
<dbReference type="InterPro" id="IPR000719">
    <property type="entry name" value="Prot_kinase_dom"/>
</dbReference>
<dbReference type="AlphaFoldDB" id="A0A319EQE6"/>
<evidence type="ECO:0000313" key="3">
    <source>
        <dbReference type="EMBL" id="PYH93162.1"/>
    </source>
</evidence>
<dbReference type="PROSITE" id="PS00108">
    <property type="entry name" value="PROTEIN_KINASE_ST"/>
    <property type="match status" value="1"/>
</dbReference>
<dbReference type="VEuPathDB" id="FungiDB:BO71DRAFT_450966"/>
<accession>A0A319EQE6</accession>
<dbReference type="Gene3D" id="1.10.510.10">
    <property type="entry name" value="Transferase(Phosphotransferase) domain 1"/>
    <property type="match status" value="1"/>
</dbReference>
<gene>
    <name evidence="3" type="ORF">BO71DRAFT_450966</name>
</gene>
<evidence type="ECO:0000313" key="4">
    <source>
        <dbReference type="Proteomes" id="UP000247810"/>
    </source>
</evidence>
<organism evidence="3 4">
    <name type="scientific">Aspergillus ellipticus CBS 707.79</name>
    <dbReference type="NCBI Taxonomy" id="1448320"/>
    <lineage>
        <taxon>Eukaryota</taxon>
        <taxon>Fungi</taxon>
        <taxon>Dikarya</taxon>
        <taxon>Ascomycota</taxon>
        <taxon>Pezizomycotina</taxon>
        <taxon>Eurotiomycetes</taxon>
        <taxon>Eurotiomycetidae</taxon>
        <taxon>Eurotiales</taxon>
        <taxon>Aspergillaceae</taxon>
        <taxon>Aspergillus</taxon>
        <taxon>Aspergillus subgen. Circumdati</taxon>
    </lineage>
</organism>
<dbReference type="Pfam" id="PF00069">
    <property type="entry name" value="Pkinase"/>
    <property type="match status" value="1"/>
</dbReference>
<dbReference type="PANTHER" id="PTHR24359:SF1">
    <property type="entry name" value="INHIBITOR OF NUCLEAR FACTOR KAPPA-B KINASE EPSILON SUBUNIT HOMOLOG 1-RELATED"/>
    <property type="match status" value="1"/>
</dbReference>
<dbReference type="PANTHER" id="PTHR24359">
    <property type="entry name" value="SERINE/THREONINE-PROTEIN KINASE SBK1"/>
    <property type="match status" value="1"/>
</dbReference>
<dbReference type="OrthoDB" id="5986190at2759"/>
<feature type="repeat" description="ANK" evidence="1">
    <location>
        <begin position="600"/>
        <end position="632"/>
    </location>
</feature>
<dbReference type="GO" id="GO:0005524">
    <property type="term" value="F:ATP binding"/>
    <property type="evidence" value="ECO:0007669"/>
    <property type="project" value="InterPro"/>
</dbReference>
<dbReference type="InterPro" id="IPR036770">
    <property type="entry name" value="Ankyrin_rpt-contain_sf"/>
</dbReference>
<feature type="domain" description="Protein kinase" evidence="2">
    <location>
        <begin position="165"/>
        <end position="491"/>
    </location>
</feature>
<sequence>MERLLRKRTSLQDLEDRIRIALVNAMQNKDIPSEKFAPRERLMTIWSQELLKEFIRLQKPGFREDSIHIIQRDFLQTISILCYIGWPEWSRFGKIFLEHFDGDGRMDRRDANIGKFELKHLEHHSFLGSPWAERFLSDQYIFCPIVLKEGESLSFSREWRLPFINTKSKRIRQGGYGDVTEETIPGAQYQSLYGLPYKKEIRIARKRFGLGQDFRFEVRNLKELRANHAHHDRILSYLATVTVGNDFNIISPLADMDLEAFLNGEYRKDSGVTTQHLIAEAANLADALSFLHRDLQSSESGYSACCHRDLKPANILIFYEGDSNPVGKWIITDFGISYFTKTEGSKTSIRQSLMPVPGPYQAPEACIGGESGRKSDVWSFGCILVRVLALGLEGFQGLKDLDNQRSMSADGKSSYDTDYFHRGVPAVLNPHVARWINGIPDEHDEYDKNFLLQCQETLLDTLAVDMVERLSARKVCKRLMNIKAIARPKYLNTFSEEITPTSSISALSEELNSSIDEDPRVSTSTGGTSTTPGLGKFLIQAIREENIEQMSALLRAKADAEEAYDEERPLIHAILTGNICVLEELFNHWPKLDLERPNSEGNTPLKLAVEVGKKEVVEILLHKGARIDAPSMSNVTPLMAAVRHANTMAPRGNAPADIIRLLKSRMETLDVPGPSNETPLLTLMKSYIPSDEVWRQKFNAILEEGADVNAKDIDGNTPLSHAIEENYVSVARKLLQRGAVYEYKTGHKSLPTDMRRLLKEFAVATTRRGSQDTSASSASFLPQLLRRITEI</sequence>
<dbReference type="Gene3D" id="1.25.40.20">
    <property type="entry name" value="Ankyrin repeat-containing domain"/>
    <property type="match status" value="1"/>
</dbReference>
<dbReference type="InterPro" id="IPR011009">
    <property type="entry name" value="Kinase-like_dom_sf"/>
</dbReference>
<keyword evidence="4" id="KW-1185">Reference proteome</keyword>
<dbReference type="PROSITE" id="PS50297">
    <property type="entry name" value="ANK_REP_REGION"/>
    <property type="match status" value="2"/>
</dbReference>
<dbReference type="GO" id="GO:0004674">
    <property type="term" value="F:protein serine/threonine kinase activity"/>
    <property type="evidence" value="ECO:0007669"/>
    <property type="project" value="TreeGrafter"/>
</dbReference>
<reference evidence="3 4" key="1">
    <citation type="submission" date="2018-02" db="EMBL/GenBank/DDBJ databases">
        <title>The genomes of Aspergillus section Nigri reveals drivers in fungal speciation.</title>
        <authorList>
            <consortium name="DOE Joint Genome Institute"/>
            <person name="Vesth T.C."/>
            <person name="Nybo J."/>
            <person name="Theobald S."/>
            <person name="Brandl J."/>
            <person name="Frisvad J.C."/>
            <person name="Nielsen K.F."/>
            <person name="Lyhne E.K."/>
            <person name="Kogle M.E."/>
            <person name="Kuo A."/>
            <person name="Riley R."/>
            <person name="Clum A."/>
            <person name="Nolan M."/>
            <person name="Lipzen A."/>
            <person name="Salamov A."/>
            <person name="Henrissat B."/>
            <person name="Wiebenga A."/>
            <person name="De vries R.P."/>
            <person name="Grigoriev I.V."/>
            <person name="Mortensen U.H."/>
            <person name="Andersen M.R."/>
            <person name="Baker S.E."/>
        </authorList>
    </citation>
    <scope>NUCLEOTIDE SEQUENCE [LARGE SCALE GENOMIC DNA]</scope>
    <source>
        <strain evidence="3 4">CBS 707.79</strain>
    </source>
</reference>
<proteinExistence type="predicted"/>
<feature type="repeat" description="ANK" evidence="1">
    <location>
        <begin position="714"/>
        <end position="746"/>
    </location>
</feature>
<dbReference type="SMART" id="SM00248">
    <property type="entry name" value="ANK"/>
    <property type="match status" value="4"/>
</dbReference>
<dbReference type="Proteomes" id="UP000247810">
    <property type="component" value="Unassembled WGS sequence"/>
</dbReference>
<dbReference type="EMBL" id="KZ825899">
    <property type="protein sequence ID" value="PYH93162.1"/>
    <property type="molecule type" value="Genomic_DNA"/>
</dbReference>